<proteinExistence type="predicted"/>
<accession>A0A7X2NI73</accession>
<protein>
    <submittedName>
        <fullName evidence="1">Uncharacterized protein</fullName>
    </submittedName>
</protein>
<name>A0A7X2NI73_9CLOT</name>
<reference evidence="1 2" key="1">
    <citation type="submission" date="2019-08" db="EMBL/GenBank/DDBJ databases">
        <title>In-depth cultivation of the pig gut microbiome towards novel bacterial diversity and tailored functional studies.</title>
        <authorList>
            <person name="Wylensek D."/>
            <person name="Hitch T.C.A."/>
            <person name="Clavel T."/>
        </authorList>
    </citation>
    <scope>NUCLEOTIDE SEQUENCE [LARGE SCALE GENOMIC DNA]</scope>
    <source>
        <strain evidence="1 2">WCA-389-WT-23D1</strain>
    </source>
</reference>
<sequence length="69" mass="8331">MEMFYGEWEITEFMGIGQHYKGDHKEGYVGQRIFYSSDEIRINDEVVVDNPRYDCAIIHMDKWDMYKSI</sequence>
<dbReference type="Proteomes" id="UP000429958">
    <property type="component" value="Unassembled WGS sequence"/>
</dbReference>
<gene>
    <name evidence="1" type="ORF">FYJ39_01925</name>
</gene>
<organism evidence="1 2">
    <name type="scientific">Clostridium porci</name>
    <dbReference type="NCBI Taxonomy" id="2605778"/>
    <lineage>
        <taxon>Bacteria</taxon>
        <taxon>Bacillati</taxon>
        <taxon>Bacillota</taxon>
        <taxon>Clostridia</taxon>
        <taxon>Eubacteriales</taxon>
        <taxon>Clostridiaceae</taxon>
        <taxon>Clostridium</taxon>
    </lineage>
</organism>
<dbReference type="AlphaFoldDB" id="A0A7X2NI73"/>
<comment type="caution">
    <text evidence="1">The sequence shown here is derived from an EMBL/GenBank/DDBJ whole genome shotgun (WGS) entry which is preliminary data.</text>
</comment>
<dbReference type="RefSeq" id="WP_154470771.1">
    <property type="nucleotide sequence ID" value="NZ_VUMD01000001.1"/>
</dbReference>
<dbReference type="EMBL" id="VUMD01000001">
    <property type="protein sequence ID" value="MSS35374.1"/>
    <property type="molecule type" value="Genomic_DNA"/>
</dbReference>
<evidence type="ECO:0000313" key="1">
    <source>
        <dbReference type="EMBL" id="MSS35374.1"/>
    </source>
</evidence>
<keyword evidence="2" id="KW-1185">Reference proteome</keyword>
<evidence type="ECO:0000313" key="2">
    <source>
        <dbReference type="Proteomes" id="UP000429958"/>
    </source>
</evidence>